<name>A0A5B8U520_9ACTN</name>
<dbReference type="PANTHER" id="PTHR22888">
    <property type="entry name" value="CYTOCHROME C OXIDASE, SUBUNIT II"/>
    <property type="match status" value="1"/>
</dbReference>
<keyword evidence="5 13" id="KW-0479">Metal-binding</keyword>
<dbReference type="PANTHER" id="PTHR22888:SF9">
    <property type="entry name" value="CYTOCHROME C OXIDASE SUBUNIT 2"/>
    <property type="match status" value="1"/>
</dbReference>
<keyword evidence="7 13" id="KW-0408">Iron</keyword>
<dbReference type="Pfam" id="PF00034">
    <property type="entry name" value="Cytochrom_C"/>
    <property type="match status" value="1"/>
</dbReference>
<evidence type="ECO:0000256" key="14">
    <source>
        <dbReference type="SAM" id="Phobius"/>
    </source>
</evidence>
<dbReference type="OrthoDB" id="9781261at2"/>
<dbReference type="PROSITE" id="PS00078">
    <property type="entry name" value="COX2"/>
    <property type="match status" value="1"/>
</dbReference>
<evidence type="ECO:0000256" key="9">
    <source>
        <dbReference type="ARBA" id="ARBA00023136"/>
    </source>
</evidence>
<keyword evidence="8" id="KW-0186">Copper</keyword>
<comment type="catalytic activity">
    <reaction evidence="12">
        <text>4 Fe(II)-[cytochrome c] + O2 + 8 H(+)(in) = 4 Fe(III)-[cytochrome c] + 2 H2O + 4 H(+)(out)</text>
        <dbReference type="Rhea" id="RHEA:11436"/>
        <dbReference type="Rhea" id="RHEA-COMP:10350"/>
        <dbReference type="Rhea" id="RHEA-COMP:14399"/>
        <dbReference type="ChEBI" id="CHEBI:15377"/>
        <dbReference type="ChEBI" id="CHEBI:15378"/>
        <dbReference type="ChEBI" id="CHEBI:15379"/>
        <dbReference type="ChEBI" id="CHEBI:29033"/>
        <dbReference type="ChEBI" id="CHEBI:29034"/>
        <dbReference type="EC" id="7.1.1.9"/>
    </reaction>
</comment>
<evidence type="ECO:0000256" key="4">
    <source>
        <dbReference type="ARBA" id="ARBA00022617"/>
    </source>
</evidence>
<comment type="similarity">
    <text evidence="2">Belongs to the cytochrome c oxidase subunit 2 family.</text>
</comment>
<keyword evidence="4 13" id="KW-0349">Heme</keyword>
<evidence type="ECO:0000256" key="10">
    <source>
        <dbReference type="ARBA" id="ARBA00024688"/>
    </source>
</evidence>
<evidence type="ECO:0000259" key="15">
    <source>
        <dbReference type="PROSITE" id="PS50857"/>
    </source>
</evidence>
<dbReference type="SUPFAM" id="SSF46626">
    <property type="entry name" value="Cytochrome c"/>
    <property type="match status" value="1"/>
</dbReference>
<dbReference type="GO" id="GO:0020037">
    <property type="term" value="F:heme binding"/>
    <property type="evidence" value="ECO:0007669"/>
    <property type="project" value="InterPro"/>
</dbReference>
<reference evidence="17 18" key="1">
    <citation type="journal article" date="2018" name="J. Microbiol.">
        <title>Baekduia soli gen. nov., sp. nov., a novel bacterium isolated from the soil of Baekdu Mountain and proposal of a novel family name, Baekduiaceae fam. nov.</title>
        <authorList>
            <person name="An D.S."/>
            <person name="Siddiqi M.Z."/>
            <person name="Kim K.H."/>
            <person name="Yu H.S."/>
            <person name="Im W.T."/>
        </authorList>
    </citation>
    <scope>NUCLEOTIDE SEQUENCE [LARGE SCALE GENOMIC DNA]</scope>
    <source>
        <strain evidence="17 18">BR7-21</strain>
    </source>
</reference>
<dbReference type="Gene3D" id="2.60.40.420">
    <property type="entry name" value="Cupredoxins - blue copper proteins"/>
    <property type="match status" value="1"/>
</dbReference>
<keyword evidence="9 14" id="KW-0472">Membrane</keyword>
<evidence type="ECO:0000256" key="6">
    <source>
        <dbReference type="ARBA" id="ARBA00022982"/>
    </source>
</evidence>
<accession>A0A5B8U520</accession>
<organism evidence="17 18">
    <name type="scientific">Baekduia soli</name>
    <dbReference type="NCBI Taxonomy" id="496014"/>
    <lineage>
        <taxon>Bacteria</taxon>
        <taxon>Bacillati</taxon>
        <taxon>Actinomycetota</taxon>
        <taxon>Thermoleophilia</taxon>
        <taxon>Solirubrobacterales</taxon>
        <taxon>Baekduiaceae</taxon>
        <taxon>Baekduia</taxon>
    </lineage>
</organism>
<evidence type="ECO:0000256" key="8">
    <source>
        <dbReference type="ARBA" id="ARBA00023008"/>
    </source>
</evidence>
<keyword evidence="14" id="KW-0812">Transmembrane</keyword>
<dbReference type="InterPro" id="IPR045187">
    <property type="entry name" value="CcO_II"/>
</dbReference>
<keyword evidence="3" id="KW-0813">Transport</keyword>
<dbReference type="KEGG" id="bsol:FSW04_12000"/>
<dbReference type="AlphaFoldDB" id="A0A5B8U520"/>
<feature type="transmembrane region" description="Helical" evidence="14">
    <location>
        <begin position="75"/>
        <end position="95"/>
    </location>
</feature>
<comment type="function">
    <text evidence="10">Subunits I and II form the functional core of the enzyme complex. Electrons originating in cytochrome c are transferred via heme a and Cu(A) to the binuclear center formed by heme a3 and Cu(B).</text>
</comment>
<evidence type="ECO:0000256" key="13">
    <source>
        <dbReference type="PROSITE-ProRule" id="PRU00433"/>
    </source>
</evidence>
<evidence type="ECO:0000313" key="18">
    <source>
        <dbReference type="Proteomes" id="UP000321805"/>
    </source>
</evidence>
<keyword evidence="14" id="KW-1133">Transmembrane helix</keyword>
<protein>
    <recommendedName>
        <fullName evidence="11">Cytochrome aa3 subunit 2</fullName>
    </recommendedName>
</protein>
<feature type="domain" description="Cytochrome oxidase subunit II copper A binding" evidence="15">
    <location>
        <begin position="110"/>
        <end position="222"/>
    </location>
</feature>
<dbReference type="Pfam" id="PF00116">
    <property type="entry name" value="COX2"/>
    <property type="match status" value="1"/>
</dbReference>
<dbReference type="InterPro" id="IPR036909">
    <property type="entry name" value="Cyt_c-like_dom_sf"/>
</dbReference>
<gene>
    <name evidence="17" type="ORF">FSW04_12000</name>
</gene>
<evidence type="ECO:0000256" key="3">
    <source>
        <dbReference type="ARBA" id="ARBA00022448"/>
    </source>
</evidence>
<proteinExistence type="inferred from homology"/>
<dbReference type="GO" id="GO:0042773">
    <property type="term" value="P:ATP synthesis coupled electron transport"/>
    <property type="evidence" value="ECO:0007669"/>
    <property type="project" value="TreeGrafter"/>
</dbReference>
<dbReference type="GO" id="GO:0016020">
    <property type="term" value="C:membrane"/>
    <property type="evidence" value="ECO:0007669"/>
    <property type="project" value="UniProtKB-SubCell"/>
</dbReference>
<evidence type="ECO:0000256" key="2">
    <source>
        <dbReference type="ARBA" id="ARBA00007866"/>
    </source>
</evidence>
<keyword evidence="18" id="KW-1185">Reference proteome</keyword>
<evidence type="ECO:0000256" key="12">
    <source>
        <dbReference type="ARBA" id="ARBA00047816"/>
    </source>
</evidence>
<evidence type="ECO:0000256" key="7">
    <source>
        <dbReference type="ARBA" id="ARBA00023004"/>
    </source>
</evidence>
<dbReference type="SUPFAM" id="SSF49503">
    <property type="entry name" value="Cupredoxins"/>
    <property type="match status" value="1"/>
</dbReference>
<dbReference type="Proteomes" id="UP000321805">
    <property type="component" value="Chromosome"/>
</dbReference>
<dbReference type="RefSeq" id="WP_146919509.1">
    <property type="nucleotide sequence ID" value="NZ_CP042430.1"/>
</dbReference>
<keyword evidence="6" id="KW-0249">Electron transport</keyword>
<evidence type="ECO:0000256" key="11">
    <source>
        <dbReference type="ARBA" id="ARBA00031399"/>
    </source>
</evidence>
<evidence type="ECO:0000259" key="16">
    <source>
        <dbReference type="PROSITE" id="PS51007"/>
    </source>
</evidence>
<sequence>MVVAVALAGCGDNGQNALDPNSGPSRDIATLWWGMLIAATVVFAGAAALLWVAYLRRARKGLPRLGEDDRTARGLVVGFGVAIPIVVLVALFAVANFTVIAKTQAPAAGSTRMTIQIIGHQWFWEVRYPGSKAVTANEIHIPSRTRVDVVATTADVIHSLWVPEINRKIDMIPGHRNHILFYADHDGVFRGQCAEYCGLQHAHMSMKVIAEPPARFAAWLRTMASPRRAPATPETQRGEQVFLANACASCHAIRGTPADGTIGPDLTHLATRGTLAALTIPNTRAALTRWIRDPQHIKPGSKMPHIDLGDRDLQAVVAYLQSLR</sequence>
<feature type="transmembrane region" description="Helical" evidence="14">
    <location>
        <begin position="31"/>
        <end position="54"/>
    </location>
</feature>
<dbReference type="PROSITE" id="PS51007">
    <property type="entry name" value="CYTC"/>
    <property type="match status" value="1"/>
</dbReference>
<dbReference type="GO" id="GO:0005507">
    <property type="term" value="F:copper ion binding"/>
    <property type="evidence" value="ECO:0007669"/>
    <property type="project" value="InterPro"/>
</dbReference>
<evidence type="ECO:0000256" key="5">
    <source>
        <dbReference type="ARBA" id="ARBA00022723"/>
    </source>
</evidence>
<dbReference type="InterPro" id="IPR009056">
    <property type="entry name" value="Cyt_c-like_dom"/>
</dbReference>
<evidence type="ECO:0000313" key="17">
    <source>
        <dbReference type="EMBL" id="QEC48216.1"/>
    </source>
</evidence>
<dbReference type="PROSITE" id="PS50857">
    <property type="entry name" value="COX2_CUA"/>
    <property type="match status" value="1"/>
</dbReference>
<dbReference type="InterPro" id="IPR008972">
    <property type="entry name" value="Cupredoxin"/>
</dbReference>
<evidence type="ECO:0000256" key="1">
    <source>
        <dbReference type="ARBA" id="ARBA00004370"/>
    </source>
</evidence>
<dbReference type="GO" id="GO:0004129">
    <property type="term" value="F:cytochrome-c oxidase activity"/>
    <property type="evidence" value="ECO:0007669"/>
    <property type="project" value="UniProtKB-EC"/>
</dbReference>
<dbReference type="InterPro" id="IPR002429">
    <property type="entry name" value="CcO_II-like_C"/>
</dbReference>
<dbReference type="EMBL" id="CP042430">
    <property type="protein sequence ID" value="QEC48216.1"/>
    <property type="molecule type" value="Genomic_DNA"/>
</dbReference>
<comment type="subcellular location">
    <subcellularLocation>
        <location evidence="1">Membrane</location>
    </subcellularLocation>
</comment>
<feature type="domain" description="Cytochrome c" evidence="16">
    <location>
        <begin position="233"/>
        <end position="324"/>
    </location>
</feature>
<dbReference type="InterPro" id="IPR001505">
    <property type="entry name" value="Copper_CuA"/>
</dbReference>